<keyword evidence="3" id="KW-1185">Reference proteome</keyword>
<organism evidence="2 3">
    <name type="scientific">Trichonephila inaurata madagascariensis</name>
    <dbReference type="NCBI Taxonomy" id="2747483"/>
    <lineage>
        <taxon>Eukaryota</taxon>
        <taxon>Metazoa</taxon>
        <taxon>Ecdysozoa</taxon>
        <taxon>Arthropoda</taxon>
        <taxon>Chelicerata</taxon>
        <taxon>Arachnida</taxon>
        <taxon>Araneae</taxon>
        <taxon>Araneomorphae</taxon>
        <taxon>Entelegynae</taxon>
        <taxon>Araneoidea</taxon>
        <taxon>Nephilidae</taxon>
        <taxon>Trichonephila</taxon>
        <taxon>Trichonephila inaurata</taxon>
    </lineage>
</organism>
<dbReference type="EMBL" id="BMAV01014000">
    <property type="protein sequence ID" value="GFY61989.1"/>
    <property type="molecule type" value="Genomic_DNA"/>
</dbReference>
<gene>
    <name evidence="2" type="ORF">TNIN_202051</name>
</gene>
<protein>
    <submittedName>
        <fullName evidence="2">Uncharacterized protein</fullName>
    </submittedName>
</protein>
<feature type="region of interest" description="Disordered" evidence="1">
    <location>
        <begin position="1"/>
        <end position="83"/>
    </location>
</feature>
<evidence type="ECO:0000313" key="2">
    <source>
        <dbReference type="EMBL" id="GFY61989.1"/>
    </source>
</evidence>
<evidence type="ECO:0000256" key="1">
    <source>
        <dbReference type="SAM" id="MobiDB-lite"/>
    </source>
</evidence>
<feature type="compositionally biased region" description="Basic and acidic residues" evidence="1">
    <location>
        <begin position="1"/>
        <end position="11"/>
    </location>
</feature>
<name>A0A8X6XZ18_9ARAC</name>
<proteinExistence type="predicted"/>
<accession>A0A8X6XZ18</accession>
<dbReference type="AlphaFoldDB" id="A0A8X6XZ18"/>
<comment type="caution">
    <text evidence="2">The sequence shown here is derived from an EMBL/GenBank/DDBJ whole genome shotgun (WGS) entry which is preliminary data.</text>
</comment>
<dbReference type="Proteomes" id="UP000886998">
    <property type="component" value="Unassembled WGS sequence"/>
</dbReference>
<sequence>MIARIEIHRGNESPSNRKRMKHTPRGEQKKGGRPSNNKNERGWTPFPWPDTLQARALQQTGHEWWQRSARAESSSDSEGDDDMVLLRSGGIFLRGAGEKFKSFK</sequence>
<reference evidence="2" key="1">
    <citation type="submission" date="2020-08" db="EMBL/GenBank/DDBJ databases">
        <title>Multicomponent nature underlies the extraordinary mechanical properties of spider dragline silk.</title>
        <authorList>
            <person name="Kono N."/>
            <person name="Nakamura H."/>
            <person name="Mori M."/>
            <person name="Yoshida Y."/>
            <person name="Ohtoshi R."/>
            <person name="Malay A.D."/>
            <person name="Moran D.A.P."/>
            <person name="Tomita M."/>
            <person name="Numata K."/>
            <person name="Arakawa K."/>
        </authorList>
    </citation>
    <scope>NUCLEOTIDE SEQUENCE</scope>
</reference>
<evidence type="ECO:0000313" key="3">
    <source>
        <dbReference type="Proteomes" id="UP000886998"/>
    </source>
</evidence>